<gene>
    <name evidence="4" type="ORF">PAXINDRAFT_177297</name>
</gene>
<feature type="region of interest" description="Disordered" evidence="2">
    <location>
        <begin position="1"/>
        <end position="194"/>
    </location>
</feature>
<dbReference type="Gene3D" id="3.30.160.60">
    <property type="entry name" value="Classic Zinc Finger"/>
    <property type="match status" value="1"/>
</dbReference>
<dbReference type="InterPro" id="IPR036236">
    <property type="entry name" value="Znf_C2H2_sf"/>
</dbReference>
<evidence type="ECO:0000313" key="4">
    <source>
        <dbReference type="EMBL" id="KIJ11790.1"/>
    </source>
</evidence>
<keyword evidence="1" id="KW-0862">Zinc</keyword>
<evidence type="ECO:0000256" key="2">
    <source>
        <dbReference type="SAM" id="MobiDB-lite"/>
    </source>
</evidence>
<dbReference type="GO" id="GO:0008270">
    <property type="term" value="F:zinc ion binding"/>
    <property type="evidence" value="ECO:0007669"/>
    <property type="project" value="UniProtKB-KW"/>
</dbReference>
<accession>A0A0C9T7Z1</accession>
<dbReference type="SUPFAM" id="SSF57667">
    <property type="entry name" value="beta-beta-alpha zinc fingers"/>
    <property type="match status" value="1"/>
</dbReference>
<evidence type="ECO:0000313" key="5">
    <source>
        <dbReference type="Proteomes" id="UP000053647"/>
    </source>
</evidence>
<dbReference type="InterPro" id="IPR013087">
    <property type="entry name" value="Znf_C2H2_type"/>
</dbReference>
<dbReference type="PROSITE" id="PS00028">
    <property type="entry name" value="ZINC_FINGER_C2H2_1"/>
    <property type="match status" value="1"/>
</dbReference>
<feature type="domain" description="C2H2-type" evidence="3">
    <location>
        <begin position="227"/>
        <end position="254"/>
    </location>
</feature>
<dbReference type="HOGENOM" id="CLU_091739_0_0_1"/>
<keyword evidence="5" id="KW-1185">Reference proteome</keyword>
<feature type="compositionally biased region" description="Low complexity" evidence="2">
    <location>
        <begin position="133"/>
        <end position="155"/>
    </location>
</feature>
<dbReference type="AlphaFoldDB" id="A0A0C9T7Z1"/>
<keyword evidence="1" id="KW-0863">Zinc-finger</keyword>
<reference evidence="4 5" key="1">
    <citation type="submission" date="2014-06" db="EMBL/GenBank/DDBJ databases">
        <authorList>
            <consortium name="DOE Joint Genome Institute"/>
            <person name="Kuo A."/>
            <person name="Kohler A."/>
            <person name="Nagy L.G."/>
            <person name="Floudas D."/>
            <person name="Copeland A."/>
            <person name="Barry K.W."/>
            <person name="Cichocki N."/>
            <person name="Veneault-Fourrey C."/>
            <person name="LaButti K."/>
            <person name="Lindquist E.A."/>
            <person name="Lipzen A."/>
            <person name="Lundell T."/>
            <person name="Morin E."/>
            <person name="Murat C."/>
            <person name="Sun H."/>
            <person name="Tunlid A."/>
            <person name="Henrissat B."/>
            <person name="Grigoriev I.V."/>
            <person name="Hibbett D.S."/>
            <person name="Martin F."/>
            <person name="Nordberg H.P."/>
            <person name="Cantor M.N."/>
            <person name="Hua S.X."/>
        </authorList>
    </citation>
    <scope>NUCLEOTIDE SEQUENCE [LARGE SCALE GENOMIC DNA]</scope>
    <source>
        <strain evidence="4 5">ATCC 200175</strain>
    </source>
</reference>
<feature type="compositionally biased region" description="Low complexity" evidence="2">
    <location>
        <begin position="61"/>
        <end position="78"/>
    </location>
</feature>
<dbReference type="Proteomes" id="UP000053647">
    <property type="component" value="Unassembled WGS sequence"/>
</dbReference>
<dbReference type="Pfam" id="PF00096">
    <property type="entry name" value="zf-C2H2"/>
    <property type="match status" value="1"/>
</dbReference>
<evidence type="ECO:0000259" key="3">
    <source>
        <dbReference type="PROSITE" id="PS50157"/>
    </source>
</evidence>
<protein>
    <recommendedName>
        <fullName evidence="3">C2H2-type domain-containing protein</fullName>
    </recommendedName>
</protein>
<dbReference type="PROSITE" id="PS50157">
    <property type="entry name" value="ZINC_FINGER_C2H2_2"/>
    <property type="match status" value="2"/>
</dbReference>
<keyword evidence="1" id="KW-0479">Metal-binding</keyword>
<dbReference type="SMART" id="SM00355">
    <property type="entry name" value="ZnF_C2H2"/>
    <property type="match status" value="2"/>
</dbReference>
<dbReference type="OrthoDB" id="8922241at2759"/>
<feature type="compositionally biased region" description="Polar residues" evidence="2">
    <location>
        <begin position="48"/>
        <end position="60"/>
    </location>
</feature>
<reference evidence="5" key="2">
    <citation type="submission" date="2015-01" db="EMBL/GenBank/DDBJ databases">
        <title>Evolutionary Origins and Diversification of the Mycorrhizal Mutualists.</title>
        <authorList>
            <consortium name="DOE Joint Genome Institute"/>
            <consortium name="Mycorrhizal Genomics Consortium"/>
            <person name="Kohler A."/>
            <person name="Kuo A."/>
            <person name="Nagy L.G."/>
            <person name="Floudas D."/>
            <person name="Copeland A."/>
            <person name="Barry K.W."/>
            <person name="Cichocki N."/>
            <person name="Veneault-Fourrey C."/>
            <person name="LaButti K."/>
            <person name="Lindquist E.A."/>
            <person name="Lipzen A."/>
            <person name="Lundell T."/>
            <person name="Morin E."/>
            <person name="Murat C."/>
            <person name="Riley R."/>
            <person name="Ohm R."/>
            <person name="Sun H."/>
            <person name="Tunlid A."/>
            <person name="Henrissat B."/>
            <person name="Grigoriev I.V."/>
            <person name="Hibbett D.S."/>
            <person name="Martin F."/>
        </authorList>
    </citation>
    <scope>NUCLEOTIDE SEQUENCE [LARGE SCALE GENOMIC DNA]</scope>
    <source>
        <strain evidence="5">ATCC 200175</strain>
    </source>
</reference>
<feature type="domain" description="C2H2-type" evidence="3">
    <location>
        <begin position="197"/>
        <end position="221"/>
    </location>
</feature>
<sequence>MYNHYPQDPRQDPRQMHPTTQPSRQPHDFPTSYADPSHHHTAMAYATVNPQMPSGNMGNHPSNPQQYPYSPYPAQSPQVVADERRSYFAPTSHGSALDHYATPHSPPNTYASAPSGHMSSPRHIPQHGQHFIPTPSQTYQYSSTSPASSPRSRSSVEPYYHMSPNPQHAVHSPAPSHGRSIHGSHVANSSTATADRHPCDLCERSFTRLHDRRRHFETVHAPSPVLHKCRYCRKDFSRADSLKRHLDNGCDEMPTDQ</sequence>
<name>A0A0C9T7Z1_PAXIN</name>
<dbReference type="EMBL" id="KN819373">
    <property type="protein sequence ID" value="KIJ11790.1"/>
    <property type="molecule type" value="Genomic_DNA"/>
</dbReference>
<evidence type="ECO:0000256" key="1">
    <source>
        <dbReference type="PROSITE-ProRule" id="PRU00042"/>
    </source>
</evidence>
<organism evidence="4 5">
    <name type="scientific">Paxillus involutus ATCC 200175</name>
    <dbReference type="NCBI Taxonomy" id="664439"/>
    <lineage>
        <taxon>Eukaryota</taxon>
        <taxon>Fungi</taxon>
        <taxon>Dikarya</taxon>
        <taxon>Basidiomycota</taxon>
        <taxon>Agaricomycotina</taxon>
        <taxon>Agaricomycetes</taxon>
        <taxon>Agaricomycetidae</taxon>
        <taxon>Boletales</taxon>
        <taxon>Paxilineae</taxon>
        <taxon>Paxillaceae</taxon>
        <taxon>Paxillus</taxon>
    </lineage>
</organism>
<proteinExistence type="predicted"/>